<organism evidence="5">
    <name type="scientific">Proteinivorax tanatarense</name>
    <dbReference type="NCBI Taxonomy" id="1260629"/>
    <lineage>
        <taxon>Bacteria</taxon>
        <taxon>Bacillati</taxon>
        <taxon>Bacillota</taxon>
        <taxon>Clostridia</taxon>
        <taxon>Eubacteriales</taxon>
        <taxon>Proteinivoracaceae</taxon>
        <taxon>Proteinivorax</taxon>
    </lineage>
</organism>
<evidence type="ECO:0000313" key="5">
    <source>
        <dbReference type="EMBL" id="XBX73548.1"/>
    </source>
</evidence>
<dbReference type="PANTHER" id="PTHR43096">
    <property type="entry name" value="DNAJ HOMOLOG 1, MITOCHONDRIAL-RELATED"/>
    <property type="match status" value="1"/>
</dbReference>
<keyword evidence="3" id="KW-0812">Transmembrane</keyword>
<keyword evidence="2" id="KW-0175">Coiled coil</keyword>
<dbReference type="SMART" id="SM00271">
    <property type="entry name" value="DnaJ"/>
    <property type="match status" value="1"/>
</dbReference>
<reference evidence="5" key="2">
    <citation type="submission" date="2024-06" db="EMBL/GenBank/DDBJ databases">
        <authorList>
            <person name="Petrova K.O."/>
            <person name="Toshchakov S.V."/>
            <person name="Boltjanskaja Y.V."/>
            <person name="Kevbrin V."/>
        </authorList>
    </citation>
    <scope>NUCLEOTIDE SEQUENCE</scope>
    <source>
        <strain evidence="5">Z-910T</strain>
    </source>
</reference>
<reference evidence="5" key="1">
    <citation type="journal article" date="2013" name="Extremophiles">
        <title>Proteinivorax tanatarense gen. nov., sp. nov., an anaerobic, haloalkaliphilic, proteolytic bacterium isolated from a decaying algal bloom, and proposal of Proteinivoraceae fam. nov.</title>
        <authorList>
            <person name="Kevbrin V."/>
            <person name="Boltyanskaya Y."/>
            <person name="Zhilina T."/>
            <person name="Kolganova T."/>
            <person name="Lavrentjeva E."/>
            <person name="Kuznetsov B."/>
        </authorList>
    </citation>
    <scope>NUCLEOTIDE SEQUENCE</scope>
    <source>
        <strain evidence="5">Z-910T</strain>
    </source>
</reference>
<proteinExistence type="predicted"/>
<accession>A0AAU7VHC5</accession>
<dbReference type="InterPro" id="IPR001623">
    <property type="entry name" value="DnaJ_domain"/>
</dbReference>
<dbReference type="AlphaFoldDB" id="A0AAU7VHC5"/>
<keyword evidence="3" id="KW-0472">Membrane</keyword>
<dbReference type="GO" id="GO:0006260">
    <property type="term" value="P:DNA replication"/>
    <property type="evidence" value="ECO:0007669"/>
    <property type="project" value="UniProtKB-KW"/>
</dbReference>
<feature type="coiled-coil region" evidence="2">
    <location>
        <begin position="116"/>
        <end position="145"/>
    </location>
</feature>
<evidence type="ECO:0000256" key="2">
    <source>
        <dbReference type="SAM" id="Coils"/>
    </source>
</evidence>
<name>A0AAU7VHC5_9FIRM</name>
<dbReference type="GO" id="GO:0051082">
    <property type="term" value="F:unfolded protein binding"/>
    <property type="evidence" value="ECO:0007669"/>
    <property type="project" value="TreeGrafter"/>
</dbReference>
<dbReference type="PROSITE" id="PS50076">
    <property type="entry name" value="DNAJ_2"/>
    <property type="match status" value="1"/>
</dbReference>
<evidence type="ECO:0000256" key="3">
    <source>
        <dbReference type="SAM" id="Phobius"/>
    </source>
</evidence>
<evidence type="ECO:0000256" key="1">
    <source>
        <dbReference type="ARBA" id="ARBA00022705"/>
    </source>
</evidence>
<evidence type="ECO:0000259" key="4">
    <source>
        <dbReference type="PROSITE" id="PS50076"/>
    </source>
</evidence>
<feature type="transmembrane region" description="Helical" evidence="3">
    <location>
        <begin position="38"/>
        <end position="62"/>
    </location>
</feature>
<dbReference type="CDD" id="cd06257">
    <property type="entry name" value="DnaJ"/>
    <property type="match status" value="1"/>
</dbReference>
<keyword evidence="3" id="KW-1133">Transmembrane helix</keyword>
<dbReference type="Gene3D" id="1.10.287.110">
    <property type="entry name" value="DnaJ domain"/>
    <property type="match status" value="1"/>
</dbReference>
<dbReference type="GO" id="GO:0005737">
    <property type="term" value="C:cytoplasm"/>
    <property type="evidence" value="ECO:0007669"/>
    <property type="project" value="TreeGrafter"/>
</dbReference>
<feature type="transmembrane region" description="Helical" evidence="3">
    <location>
        <begin position="6"/>
        <end position="26"/>
    </location>
</feature>
<dbReference type="InterPro" id="IPR036869">
    <property type="entry name" value="J_dom_sf"/>
</dbReference>
<gene>
    <name evidence="5" type="ORF">PRVXT_001535</name>
</gene>
<dbReference type="EMBL" id="CP158367">
    <property type="protein sequence ID" value="XBX73548.1"/>
    <property type="molecule type" value="Genomic_DNA"/>
</dbReference>
<keyword evidence="1" id="KW-0235">DNA replication</keyword>
<dbReference type="RefSeq" id="WP_350342308.1">
    <property type="nucleotide sequence ID" value="NZ_CP158367.1"/>
</dbReference>
<dbReference type="PRINTS" id="PR00625">
    <property type="entry name" value="JDOMAIN"/>
</dbReference>
<sequence>MRKILGKLLFIISSVFLLFFNALIWLTDTVVSFVKGIAKIVIVFLTRGGCLLLLIAFVVVIIQPTVLLFLLFLTLFPILGSIILYYLRYIRYSVTEYLFDRADYFSNGVYYKFDTFAEYRQDFKNKEQERKRREQQRRFAEHQRAWEERFNQWYGYQRTYSNSSYGGQYSTNPSGDFKQRYEKSCDVLGVDYTADKSQIKAAYRKKARQYHPDLNKSENAAEMFKKISSAYEFLNDENIEKYKRYFS</sequence>
<dbReference type="GO" id="GO:0042026">
    <property type="term" value="P:protein refolding"/>
    <property type="evidence" value="ECO:0007669"/>
    <property type="project" value="TreeGrafter"/>
</dbReference>
<feature type="transmembrane region" description="Helical" evidence="3">
    <location>
        <begin position="68"/>
        <end position="87"/>
    </location>
</feature>
<dbReference type="PANTHER" id="PTHR43096:SF10">
    <property type="entry name" value="CHAPERONE PROTEIN DNAJ A6, CHLOROPLASTIC"/>
    <property type="match status" value="1"/>
</dbReference>
<dbReference type="SUPFAM" id="SSF46565">
    <property type="entry name" value="Chaperone J-domain"/>
    <property type="match status" value="1"/>
</dbReference>
<dbReference type="Pfam" id="PF00226">
    <property type="entry name" value="DnaJ"/>
    <property type="match status" value="1"/>
</dbReference>
<protein>
    <submittedName>
        <fullName evidence="5">DnaJ domain-containing protein</fullName>
    </submittedName>
</protein>
<feature type="domain" description="J" evidence="4">
    <location>
        <begin position="183"/>
        <end position="246"/>
    </location>
</feature>